<dbReference type="AlphaFoldDB" id="A0A8E2AJ39"/>
<feature type="repeat" description="TPR" evidence="1">
    <location>
        <begin position="273"/>
        <end position="306"/>
    </location>
</feature>
<dbReference type="PANTHER" id="PTHR21581:SF6">
    <property type="entry name" value="TRAFFICKING PROTEIN PARTICLE COMPLEX SUBUNIT 12"/>
    <property type="match status" value="1"/>
</dbReference>
<sequence length="357" mass="39598">MFLPIPNTDPLTTLLMKYVPPDRRPARDLSGEWQRSDFPTLVMTNSWRALARMARDRIVEADPENVQLILSLWYLRLSSLARLRLFNQTSAECTNLFTVLNAIEPASARAWVFARALPFELEVLHARLKYWAGDHMGHLDALAALLRRCRNQARAHPADAEMWRERGARMALVIASQLIEMKDFAAAAKLLEPLCVQAGGATSPAVRSAVGRVYLQSGYIAMAVKHFNIVAQDPTADPALKGMNAALLSAAEGDWPHAASELHRLLQADPEHFVAVNNLAVAYLNQGKLQEGIRILEEAIKASPSTALAAEPLLFNISTMYELRSSVGLDRKRDLLIEVSKWAGDGLRTTCLKMPTN</sequence>
<gene>
    <name evidence="2" type="ORF">OBBRIDRAFT_762865</name>
</gene>
<reference evidence="2 3" key="1">
    <citation type="submission" date="2016-07" db="EMBL/GenBank/DDBJ databases">
        <title>Draft genome of the white-rot fungus Obba rivulosa 3A-2.</title>
        <authorList>
            <consortium name="DOE Joint Genome Institute"/>
            <person name="Miettinen O."/>
            <person name="Riley R."/>
            <person name="Acob R."/>
            <person name="Barry K."/>
            <person name="Cullen D."/>
            <person name="De Vries R."/>
            <person name="Hainaut M."/>
            <person name="Hatakka A."/>
            <person name="Henrissat B."/>
            <person name="Hilden K."/>
            <person name="Kuo R."/>
            <person name="Labutti K."/>
            <person name="Lipzen A."/>
            <person name="Makela M.R."/>
            <person name="Sandor L."/>
            <person name="Spatafora J.W."/>
            <person name="Grigoriev I.V."/>
            <person name="Hibbett D.S."/>
        </authorList>
    </citation>
    <scope>NUCLEOTIDE SEQUENCE [LARGE SCALE GENOMIC DNA]</scope>
    <source>
        <strain evidence="2 3">3A-2</strain>
    </source>
</reference>
<evidence type="ECO:0000256" key="1">
    <source>
        <dbReference type="PROSITE-ProRule" id="PRU00339"/>
    </source>
</evidence>
<dbReference type="GO" id="GO:0030008">
    <property type="term" value="C:TRAPP complex"/>
    <property type="evidence" value="ECO:0007669"/>
    <property type="project" value="TreeGrafter"/>
</dbReference>
<evidence type="ECO:0000313" key="3">
    <source>
        <dbReference type="Proteomes" id="UP000250043"/>
    </source>
</evidence>
<dbReference type="Pfam" id="PF14559">
    <property type="entry name" value="TPR_19"/>
    <property type="match status" value="1"/>
</dbReference>
<accession>A0A8E2AJ39</accession>
<dbReference type="SUPFAM" id="SSF48452">
    <property type="entry name" value="TPR-like"/>
    <property type="match status" value="1"/>
</dbReference>
<keyword evidence="1" id="KW-0802">TPR repeat</keyword>
<proteinExistence type="predicted"/>
<dbReference type="EMBL" id="KV722580">
    <property type="protein sequence ID" value="OCH85501.1"/>
    <property type="molecule type" value="Genomic_DNA"/>
</dbReference>
<dbReference type="OrthoDB" id="428342at2759"/>
<evidence type="ECO:0000313" key="2">
    <source>
        <dbReference type="EMBL" id="OCH85501.1"/>
    </source>
</evidence>
<dbReference type="GO" id="GO:0005794">
    <property type="term" value="C:Golgi apparatus"/>
    <property type="evidence" value="ECO:0007669"/>
    <property type="project" value="TreeGrafter"/>
</dbReference>
<dbReference type="PANTHER" id="PTHR21581">
    <property type="entry name" value="D-ALANYL-D-ALANINE CARBOXYPEPTIDASE"/>
    <property type="match status" value="1"/>
</dbReference>
<evidence type="ECO:0008006" key="4">
    <source>
        <dbReference type="Google" id="ProtNLM"/>
    </source>
</evidence>
<dbReference type="Gene3D" id="1.25.40.10">
    <property type="entry name" value="Tetratricopeptide repeat domain"/>
    <property type="match status" value="1"/>
</dbReference>
<dbReference type="Proteomes" id="UP000250043">
    <property type="component" value="Unassembled WGS sequence"/>
</dbReference>
<keyword evidence="3" id="KW-1185">Reference proteome</keyword>
<protein>
    <recommendedName>
        <fullName evidence="4">Tetratricopeptide repeat protein</fullName>
    </recommendedName>
</protein>
<name>A0A8E2AJ39_9APHY</name>
<dbReference type="PROSITE" id="PS50005">
    <property type="entry name" value="TPR"/>
    <property type="match status" value="1"/>
</dbReference>
<dbReference type="InterPro" id="IPR011990">
    <property type="entry name" value="TPR-like_helical_dom_sf"/>
</dbReference>
<dbReference type="InterPro" id="IPR019734">
    <property type="entry name" value="TPR_rpt"/>
</dbReference>
<organism evidence="2 3">
    <name type="scientific">Obba rivulosa</name>
    <dbReference type="NCBI Taxonomy" id="1052685"/>
    <lineage>
        <taxon>Eukaryota</taxon>
        <taxon>Fungi</taxon>
        <taxon>Dikarya</taxon>
        <taxon>Basidiomycota</taxon>
        <taxon>Agaricomycotina</taxon>
        <taxon>Agaricomycetes</taxon>
        <taxon>Polyporales</taxon>
        <taxon>Gelatoporiaceae</taxon>
        <taxon>Obba</taxon>
    </lineage>
</organism>